<name>A0A061D8F9_BABBI</name>
<organism evidence="4 5">
    <name type="scientific">Babesia bigemina</name>
    <dbReference type="NCBI Taxonomy" id="5866"/>
    <lineage>
        <taxon>Eukaryota</taxon>
        <taxon>Sar</taxon>
        <taxon>Alveolata</taxon>
        <taxon>Apicomplexa</taxon>
        <taxon>Aconoidasida</taxon>
        <taxon>Piroplasmida</taxon>
        <taxon>Babesiidae</taxon>
        <taxon>Babesia</taxon>
    </lineage>
</organism>
<dbReference type="AlphaFoldDB" id="A0A061D8F9"/>
<feature type="coiled-coil region" evidence="1">
    <location>
        <begin position="137"/>
        <end position="164"/>
    </location>
</feature>
<proteinExistence type="predicted"/>
<keyword evidence="5" id="KW-1185">Reference proteome</keyword>
<dbReference type="VEuPathDB" id="PiroplasmaDB:BBBOND_0306920"/>
<keyword evidence="3" id="KW-0812">Transmembrane</keyword>
<feature type="compositionally biased region" description="Polar residues" evidence="2">
    <location>
        <begin position="208"/>
        <end position="221"/>
    </location>
</feature>
<reference evidence="5" key="1">
    <citation type="journal article" date="2014" name="Nucleic Acids Res.">
        <title>The evolutionary dynamics of variant antigen genes in Babesia reveal a history of genomic innovation underlying host-parasite interaction.</title>
        <authorList>
            <person name="Jackson A.P."/>
            <person name="Otto T.D."/>
            <person name="Darby A."/>
            <person name="Ramaprasad A."/>
            <person name="Xia D."/>
            <person name="Echaide I.E."/>
            <person name="Farber M."/>
            <person name="Gahlot S."/>
            <person name="Gamble J."/>
            <person name="Gupta D."/>
            <person name="Gupta Y."/>
            <person name="Jackson L."/>
            <person name="Malandrin L."/>
            <person name="Malas T.B."/>
            <person name="Moussa E."/>
            <person name="Nair M."/>
            <person name="Reid A.J."/>
            <person name="Sanders M."/>
            <person name="Sharma J."/>
            <person name="Tracey A."/>
            <person name="Quail M.A."/>
            <person name="Weir W."/>
            <person name="Wastling J.M."/>
            <person name="Hall N."/>
            <person name="Willadsen P."/>
            <person name="Lingelbach K."/>
            <person name="Shiels B."/>
            <person name="Tait A."/>
            <person name="Berriman M."/>
            <person name="Allred D.R."/>
            <person name="Pain A."/>
        </authorList>
    </citation>
    <scope>NUCLEOTIDE SEQUENCE [LARGE SCALE GENOMIC DNA]</scope>
    <source>
        <strain evidence="5">Bond</strain>
    </source>
</reference>
<feature type="compositionally biased region" description="Basic and acidic residues" evidence="2">
    <location>
        <begin position="222"/>
        <end position="236"/>
    </location>
</feature>
<dbReference type="KEGG" id="bbig:BBBOND_0306920"/>
<dbReference type="EMBL" id="LK391709">
    <property type="protein sequence ID" value="CDR96788.1"/>
    <property type="molecule type" value="Genomic_DNA"/>
</dbReference>
<dbReference type="OrthoDB" id="367009at2759"/>
<dbReference type="RefSeq" id="XP_012768974.1">
    <property type="nucleotide sequence ID" value="XM_012913520.1"/>
</dbReference>
<evidence type="ECO:0000256" key="1">
    <source>
        <dbReference type="SAM" id="Coils"/>
    </source>
</evidence>
<evidence type="ECO:0000313" key="4">
    <source>
        <dbReference type="EMBL" id="CDR96788.1"/>
    </source>
</evidence>
<evidence type="ECO:0000256" key="3">
    <source>
        <dbReference type="SAM" id="Phobius"/>
    </source>
</evidence>
<sequence>MASIHDCMWRRFAYLLYLYTVIINASAVGAVGGAGDPDVAGKGEKTLAFYANDPECRTRLKSYTTLIAGVDDMKRYLAVLTSVIPKSDSSPEAKEAELRECKNLLKTIQTVIHKDKYDQLANLFAQYDSIKTALQNKGVTRERSAELNKELADLEIQFKNLETYAAALVNINFEVDHKQIIERTQALIEKHRGPKSPQIRRGGKAVLNANTPLPRTMNQQQRKTDEKPSNEMDAQHEEEITTDHIHGMKNTKDSSGHAALGIMVINTMVAIGLMAAF</sequence>
<protein>
    <submittedName>
        <fullName evidence="4">Uncharacterized protein</fullName>
    </submittedName>
</protein>
<keyword evidence="1" id="KW-0175">Coiled coil</keyword>
<keyword evidence="3" id="KW-0472">Membrane</keyword>
<accession>A0A061D8F9</accession>
<evidence type="ECO:0000256" key="2">
    <source>
        <dbReference type="SAM" id="MobiDB-lite"/>
    </source>
</evidence>
<dbReference type="GeneID" id="24565329"/>
<dbReference type="Proteomes" id="UP000033188">
    <property type="component" value="Chromosome 3"/>
</dbReference>
<feature type="transmembrane region" description="Helical" evidence="3">
    <location>
        <begin position="12"/>
        <end position="35"/>
    </location>
</feature>
<gene>
    <name evidence="4" type="ORF">BBBOND_0306920</name>
</gene>
<evidence type="ECO:0000313" key="5">
    <source>
        <dbReference type="Proteomes" id="UP000033188"/>
    </source>
</evidence>
<feature type="region of interest" description="Disordered" evidence="2">
    <location>
        <begin position="208"/>
        <end position="236"/>
    </location>
</feature>
<keyword evidence="3" id="KW-1133">Transmembrane helix</keyword>